<protein>
    <submittedName>
        <fullName evidence="2">Uncharacterized protein</fullName>
    </submittedName>
</protein>
<name>A0A4Z0WHL1_9GAMM</name>
<evidence type="ECO:0000313" key="3">
    <source>
        <dbReference type="Proteomes" id="UP000297475"/>
    </source>
</evidence>
<feature type="transmembrane region" description="Helical" evidence="1">
    <location>
        <begin position="20"/>
        <end position="41"/>
    </location>
</feature>
<dbReference type="Proteomes" id="UP000297475">
    <property type="component" value="Unassembled WGS sequence"/>
</dbReference>
<dbReference type="RefSeq" id="WP_135481053.1">
    <property type="nucleotide sequence ID" value="NZ_SRMF01000001.1"/>
</dbReference>
<accession>A0A4Z0WHL1</accession>
<dbReference type="AlphaFoldDB" id="A0A4Z0WHL1"/>
<comment type="caution">
    <text evidence="2">The sequence shown here is derived from an EMBL/GenBank/DDBJ whole genome shotgun (WGS) entry which is preliminary data.</text>
</comment>
<keyword evidence="1" id="KW-0472">Membrane</keyword>
<dbReference type="EMBL" id="SRMF01000001">
    <property type="protein sequence ID" value="TGG95407.1"/>
    <property type="molecule type" value="Genomic_DNA"/>
</dbReference>
<reference evidence="2 3" key="1">
    <citation type="submission" date="2019-04" db="EMBL/GenBank/DDBJ databases">
        <title>Natronospirillum operosus gen. nov., sp. nov., a haloalkaliphilic satellite isolated from decaying biomass of laboratory culture of cyanobacterium Geitlerinema sp. and proposal of Natronospirillaceae fam. nov. and Saccharospirillaceae fam. nov.</title>
        <authorList>
            <person name="Kevbrin V."/>
            <person name="Boltyanskaya Y."/>
            <person name="Koziaeva V."/>
            <person name="Grouzdev D.S."/>
            <person name="Park M."/>
            <person name="Cho J."/>
        </authorList>
    </citation>
    <scope>NUCLEOTIDE SEQUENCE [LARGE SCALE GENOMIC DNA]</scope>
    <source>
        <strain evidence="2 3">G-116</strain>
    </source>
</reference>
<evidence type="ECO:0000256" key="1">
    <source>
        <dbReference type="SAM" id="Phobius"/>
    </source>
</evidence>
<keyword evidence="1" id="KW-1133">Transmembrane helix</keyword>
<sequence length="268" mass="29984">MVTSPVWTDRRWLDRRRTALGPLLKGAGVLATCLVSLTLAACSSDRTSNRYATSDINLSLVAMRHNDYLLVQVTLSPEDNPEQRITLGRNDQLLAYLNGDQHRLEEHWNGVYSTQVPYSEGILQLSFQRTGKHPSAPNTRLHLPVSPEFQDPPRNAIFHTQHDAAIPLVWTGIATENGQYELRCSNRNEGVSQLHGTFNAVDRQRVNIPVDELLHDLIANNRRGFCEASFNLRGISTNGHVSSELAGGDVLFESNVSRNVIIRHNALF</sequence>
<evidence type="ECO:0000313" key="2">
    <source>
        <dbReference type="EMBL" id="TGG95407.1"/>
    </source>
</evidence>
<keyword evidence="3" id="KW-1185">Reference proteome</keyword>
<gene>
    <name evidence="2" type="ORF">E4656_03000</name>
</gene>
<proteinExistence type="predicted"/>
<keyword evidence="1" id="KW-0812">Transmembrane</keyword>
<organism evidence="2 3">
    <name type="scientific">Natronospirillum operosum</name>
    <dbReference type="NCBI Taxonomy" id="2759953"/>
    <lineage>
        <taxon>Bacteria</taxon>
        <taxon>Pseudomonadati</taxon>
        <taxon>Pseudomonadota</taxon>
        <taxon>Gammaproteobacteria</taxon>
        <taxon>Oceanospirillales</taxon>
        <taxon>Natronospirillaceae</taxon>
        <taxon>Natronospirillum</taxon>
    </lineage>
</organism>